<dbReference type="Proteomes" id="UP001419268">
    <property type="component" value="Unassembled WGS sequence"/>
</dbReference>
<reference evidence="1 2" key="1">
    <citation type="submission" date="2024-01" db="EMBL/GenBank/DDBJ databases">
        <title>Genome assemblies of Stephania.</title>
        <authorList>
            <person name="Yang L."/>
        </authorList>
    </citation>
    <scope>NUCLEOTIDE SEQUENCE [LARGE SCALE GENOMIC DNA]</scope>
    <source>
        <strain evidence="1">JXDWG</strain>
        <tissue evidence="1">Leaf</tissue>
    </source>
</reference>
<dbReference type="AlphaFoldDB" id="A0AAP0Q8C8"/>
<dbReference type="EMBL" id="JBBNAG010000001">
    <property type="protein sequence ID" value="KAK9166826.1"/>
    <property type="molecule type" value="Genomic_DNA"/>
</dbReference>
<name>A0AAP0Q8C8_9MAGN</name>
<evidence type="ECO:0000313" key="1">
    <source>
        <dbReference type="EMBL" id="KAK9166826.1"/>
    </source>
</evidence>
<accession>A0AAP0Q8C8</accession>
<keyword evidence="2" id="KW-1185">Reference proteome</keyword>
<organism evidence="1 2">
    <name type="scientific">Stephania cephalantha</name>
    <dbReference type="NCBI Taxonomy" id="152367"/>
    <lineage>
        <taxon>Eukaryota</taxon>
        <taxon>Viridiplantae</taxon>
        <taxon>Streptophyta</taxon>
        <taxon>Embryophyta</taxon>
        <taxon>Tracheophyta</taxon>
        <taxon>Spermatophyta</taxon>
        <taxon>Magnoliopsida</taxon>
        <taxon>Ranunculales</taxon>
        <taxon>Menispermaceae</taxon>
        <taxon>Menispermoideae</taxon>
        <taxon>Cissampelideae</taxon>
        <taxon>Stephania</taxon>
    </lineage>
</organism>
<proteinExistence type="predicted"/>
<sequence length="57" mass="6840">MKKNWKIMKELIKLKTYTKNYYQGSNEELEFCTSDSCRTLNCWPNRGTQERPVSSIF</sequence>
<protein>
    <submittedName>
        <fullName evidence="1">Uncharacterized protein</fullName>
    </submittedName>
</protein>
<evidence type="ECO:0000313" key="2">
    <source>
        <dbReference type="Proteomes" id="UP001419268"/>
    </source>
</evidence>
<gene>
    <name evidence="1" type="ORF">Scep_002017</name>
</gene>
<comment type="caution">
    <text evidence="1">The sequence shown here is derived from an EMBL/GenBank/DDBJ whole genome shotgun (WGS) entry which is preliminary data.</text>
</comment>